<dbReference type="OrthoDB" id="9804951at2"/>
<dbReference type="Gene3D" id="3.30.70.270">
    <property type="match status" value="1"/>
</dbReference>
<sequence length="500" mass="56171">MNFGLIGLLTISVLAGAIIWIRYHRLKQFVARLADDLRFQVEQRQPLEILSVPERAVPLYLAIKSLLRQLPSNIGRDPLTGLPNRQWFKRAITPLMPVTRGTLVMLDIDRFRLVNDLFGFSTGDELLQGYAARLRQSLSQPRLVARMDGDEFILFYEQSLAIEALKGLQLELQQPYLVDKTPIGIKVRVGYLQLEAHHADISLMLKRVDLAVKKARDSRNGIAGYETGDDSLHLREMQIIHGLPKALHNNQLYLVYQPKESLHSGKCKQVEALLRWEHPQLGIVPPAEFIPLAECAGMISLVSHWVLEKVLLQQQQWRANGVEIRVAVNLAGSDFEQDIVTCIEQKLQQYQLPGDALALEITEGVLIANTGGTRDKLQQLRQMGIEVAIDDFGTGHSSLAYLKDLPVDEIKIDKAFVDDLLLDCRAEYIMQSTINLAHHLGFRVTVEGVENSSQREALKKMGADLLQGQLFAHPMRAAELVCHSHRLSLGNSLPLTHAIS</sequence>
<dbReference type="Gene3D" id="3.20.20.450">
    <property type="entry name" value="EAL domain"/>
    <property type="match status" value="1"/>
</dbReference>
<dbReference type="GO" id="GO:0071111">
    <property type="term" value="F:cyclic-guanylate-specific phosphodiesterase activity"/>
    <property type="evidence" value="ECO:0007669"/>
    <property type="project" value="InterPro"/>
</dbReference>
<dbReference type="PROSITE" id="PS50883">
    <property type="entry name" value="EAL"/>
    <property type="match status" value="1"/>
</dbReference>
<organism evidence="3 4">
    <name type="scientific">Shewanella fodinae</name>
    <dbReference type="NCBI Taxonomy" id="552357"/>
    <lineage>
        <taxon>Bacteria</taxon>
        <taxon>Pseudomonadati</taxon>
        <taxon>Pseudomonadota</taxon>
        <taxon>Gammaproteobacteria</taxon>
        <taxon>Alteromonadales</taxon>
        <taxon>Shewanellaceae</taxon>
        <taxon>Shewanella</taxon>
    </lineage>
</organism>
<dbReference type="PANTHER" id="PTHR33121:SF71">
    <property type="entry name" value="OXYGEN SENSOR PROTEIN DOSP"/>
    <property type="match status" value="1"/>
</dbReference>
<dbReference type="PANTHER" id="PTHR33121">
    <property type="entry name" value="CYCLIC DI-GMP PHOSPHODIESTERASE PDEF"/>
    <property type="match status" value="1"/>
</dbReference>
<dbReference type="Pfam" id="PF00563">
    <property type="entry name" value="EAL"/>
    <property type="match status" value="1"/>
</dbReference>
<dbReference type="InterPro" id="IPR029787">
    <property type="entry name" value="Nucleotide_cyclase"/>
</dbReference>
<accession>A0A4R2F6X6</accession>
<protein>
    <submittedName>
        <fullName evidence="3">Diguanylate cyclase/phosphodiesterase</fullName>
    </submittedName>
</protein>
<dbReference type="EMBL" id="SLWF01000018">
    <property type="protein sequence ID" value="TCN82564.1"/>
    <property type="molecule type" value="Genomic_DNA"/>
</dbReference>
<feature type="domain" description="GGDEF" evidence="2">
    <location>
        <begin position="99"/>
        <end position="227"/>
    </location>
</feature>
<dbReference type="CDD" id="cd01949">
    <property type="entry name" value="GGDEF"/>
    <property type="match status" value="1"/>
</dbReference>
<dbReference type="NCBIfam" id="TIGR00254">
    <property type="entry name" value="GGDEF"/>
    <property type="match status" value="1"/>
</dbReference>
<dbReference type="CDD" id="cd01948">
    <property type="entry name" value="EAL"/>
    <property type="match status" value="1"/>
</dbReference>
<dbReference type="InterPro" id="IPR035919">
    <property type="entry name" value="EAL_sf"/>
</dbReference>
<dbReference type="AlphaFoldDB" id="A0A4R2F6X6"/>
<dbReference type="Pfam" id="PF00990">
    <property type="entry name" value="GGDEF"/>
    <property type="match status" value="1"/>
</dbReference>
<dbReference type="InterPro" id="IPR043128">
    <property type="entry name" value="Rev_trsase/Diguanyl_cyclase"/>
</dbReference>
<gene>
    <name evidence="3" type="ORF">EDC91_11832</name>
</gene>
<feature type="domain" description="EAL" evidence="1">
    <location>
        <begin position="236"/>
        <end position="488"/>
    </location>
</feature>
<dbReference type="SUPFAM" id="SSF55073">
    <property type="entry name" value="Nucleotide cyclase"/>
    <property type="match status" value="1"/>
</dbReference>
<dbReference type="SUPFAM" id="SSF141868">
    <property type="entry name" value="EAL domain-like"/>
    <property type="match status" value="1"/>
</dbReference>
<evidence type="ECO:0000259" key="1">
    <source>
        <dbReference type="PROSITE" id="PS50883"/>
    </source>
</evidence>
<dbReference type="RefSeq" id="WP_133039402.1">
    <property type="nucleotide sequence ID" value="NZ_SLWF01000018.1"/>
</dbReference>
<comment type="caution">
    <text evidence="3">The sequence shown here is derived from an EMBL/GenBank/DDBJ whole genome shotgun (WGS) entry which is preliminary data.</text>
</comment>
<evidence type="ECO:0000313" key="4">
    <source>
        <dbReference type="Proteomes" id="UP000294832"/>
    </source>
</evidence>
<name>A0A4R2F6X6_9GAMM</name>
<dbReference type="InterPro" id="IPR000160">
    <property type="entry name" value="GGDEF_dom"/>
</dbReference>
<dbReference type="InterPro" id="IPR050706">
    <property type="entry name" value="Cyclic-di-GMP_PDE-like"/>
</dbReference>
<evidence type="ECO:0000313" key="3">
    <source>
        <dbReference type="EMBL" id="TCN82564.1"/>
    </source>
</evidence>
<dbReference type="Proteomes" id="UP000294832">
    <property type="component" value="Unassembled WGS sequence"/>
</dbReference>
<dbReference type="SMART" id="SM00052">
    <property type="entry name" value="EAL"/>
    <property type="match status" value="1"/>
</dbReference>
<dbReference type="PROSITE" id="PS50887">
    <property type="entry name" value="GGDEF"/>
    <property type="match status" value="1"/>
</dbReference>
<keyword evidence="4" id="KW-1185">Reference proteome</keyword>
<proteinExistence type="predicted"/>
<reference evidence="3 4" key="1">
    <citation type="submission" date="2019-03" db="EMBL/GenBank/DDBJ databases">
        <title>Freshwater and sediment microbial communities from various areas in North America, analyzing microbe dynamics in response to fracking.</title>
        <authorList>
            <person name="Lamendella R."/>
        </authorList>
    </citation>
    <scope>NUCLEOTIDE SEQUENCE [LARGE SCALE GENOMIC DNA]</scope>
    <source>
        <strain evidence="3 4">74A</strain>
    </source>
</reference>
<dbReference type="InterPro" id="IPR001633">
    <property type="entry name" value="EAL_dom"/>
</dbReference>
<dbReference type="SMART" id="SM00267">
    <property type="entry name" value="GGDEF"/>
    <property type="match status" value="1"/>
</dbReference>
<evidence type="ECO:0000259" key="2">
    <source>
        <dbReference type="PROSITE" id="PS50887"/>
    </source>
</evidence>